<reference evidence="6 7" key="1">
    <citation type="submission" date="2018-01" db="EMBL/GenBank/DDBJ databases">
        <title>Draft genome sequence of Nonomuraea sp. KC333.</title>
        <authorList>
            <person name="Sahin N."/>
            <person name="Saygin H."/>
            <person name="Ay H."/>
        </authorList>
    </citation>
    <scope>NUCLEOTIDE SEQUENCE [LARGE SCALE GENOMIC DNA]</scope>
    <source>
        <strain evidence="6 7">KC333</strain>
    </source>
</reference>
<dbReference type="GO" id="GO:0000155">
    <property type="term" value="F:phosphorelay sensor kinase activity"/>
    <property type="evidence" value="ECO:0007669"/>
    <property type="project" value="InterPro"/>
</dbReference>
<dbReference type="InterPro" id="IPR050482">
    <property type="entry name" value="Sensor_HK_TwoCompSys"/>
</dbReference>
<feature type="transmembrane region" description="Helical" evidence="4">
    <location>
        <begin position="53"/>
        <end position="71"/>
    </location>
</feature>
<dbReference type="GO" id="GO:0046983">
    <property type="term" value="F:protein dimerization activity"/>
    <property type="evidence" value="ECO:0007669"/>
    <property type="project" value="InterPro"/>
</dbReference>
<evidence type="ECO:0000256" key="3">
    <source>
        <dbReference type="ARBA" id="ARBA00023012"/>
    </source>
</evidence>
<keyword evidence="3" id="KW-0902">Two-component regulatory system</keyword>
<gene>
    <name evidence="6" type="ORF">C1J01_02090</name>
</gene>
<dbReference type="Pfam" id="PF07730">
    <property type="entry name" value="HisKA_3"/>
    <property type="match status" value="1"/>
</dbReference>
<dbReference type="Gene3D" id="1.20.5.1930">
    <property type="match status" value="1"/>
</dbReference>
<feature type="transmembrane region" description="Helical" evidence="4">
    <location>
        <begin position="149"/>
        <end position="169"/>
    </location>
</feature>
<feature type="transmembrane region" description="Helical" evidence="4">
    <location>
        <begin position="106"/>
        <end position="123"/>
    </location>
</feature>
<evidence type="ECO:0000313" key="7">
    <source>
        <dbReference type="Proteomes" id="UP000249304"/>
    </source>
</evidence>
<dbReference type="PANTHER" id="PTHR24421">
    <property type="entry name" value="NITRATE/NITRITE SENSOR PROTEIN NARX-RELATED"/>
    <property type="match status" value="1"/>
</dbReference>
<dbReference type="GO" id="GO:0016020">
    <property type="term" value="C:membrane"/>
    <property type="evidence" value="ECO:0007669"/>
    <property type="project" value="InterPro"/>
</dbReference>
<keyword evidence="2 6" id="KW-0418">Kinase</keyword>
<evidence type="ECO:0000259" key="5">
    <source>
        <dbReference type="Pfam" id="PF07730"/>
    </source>
</evidence>
<dbReference type="Proteomes" id="UP000249304">
    <property type="component" value="Unassembled WGS sequence"/>
</dbReference>
<dbReference type="Gene3D" id="3.30.565.10">
    <property type="entry name" value="Histidine kinase-like ATPase, C-terminal domain"/>
    <property type="match status" value="1"/>
</dbReference>
<feature type="transmembrane region" description="Helical" evidence="4">
    <location>
        <begin position="77"/>
        <end position="94"/>
    </location>
</feature>
<accession>A0A2W2EFM1</accession>
<dbReference type="OrthoDB" id="5241784at2"/>
<keyword evidence="1" id="KW-0808">Transferase</keyword>
<evidence type="ECO:0000256" key="4">
    <source>
        <dbReference type="SAM" id="Phobius"/>
    </source>
</evidence>
<evidence type="ECO:0000256" key="2">
    <source>
        <dbReference type="ARBA" id="ARBA00022777"/>
    </source>
</evidence>
<evidence type="ECO:0000313" key="6">
    <source>
        <dbReference type="EMBL" id="PZG23156.1"/>
    </source>
</evidence>
<dbReference type="InterPro" id="IPR036890">
    <property type="entry name" value="HATPase_C_sf"/>
</dbReference>
<dbReference type="EMBL" id="POUD01000004">
    <property type="protein sequence ID" value="PZG23156.1"/>
    <property type="molecule type" value="Genomic_DNA"/>
</dbReference>
<keyword evidence="7" id="KW-1185">Reference proteome</keyword>
<name>A0A2W2EFM1_9ACTN</name>
<organism evidence="6 7">
    <name type="scientific">Nonomuraea aridisoli</name>
    <dbReference type="NCBI Taxonomy" id="2070368"/>
    <lineage>
        <taxon>Bacteria</taxon>
        <taxon>Bacillati</taxon>
        <taxon>Actinomycetota</taxon>
        <taxon>Actinomycetes</taxon>
        <taxon>Streptosporangiales</taxon>
        <taxon>Streptosporangiaceae</taxon>
        <taxon>Nonomuraea</taxon>
    </lineage>
</organism>
<keyword evidence="4" id="KW-1133">Transmembrane helix</keyword>
<feature type="domain" description="Signal transduction histidine kinase subgroup 3 dimerisation and phosphoacceptor" evidence="5">
    <location>
        <begin position="224"/>
        <end position="287"/>
    </location>
</feature>
<feature type="transmembrane region" description="Helical" evidence="4">
    <location>
        <begin position="181"/>
        <end position="199"/>
    </location>
</feature>
<sequence>MTAGLAATRQCNHVTAPCDVVSLVAAGRQADTGTVTTRSPRYTESTQGRLRRLNLAASLPPLMIAAVALMYIDAHAWWHVVVLAPGFAAALVAFERWTANDLARVALPAMIVAGAVWPLGVLLTGSPNAYWGVCAVGSLALREVRRRRALAVAGLFSYVAVVGAARLLVERDDVREVLVSYVLTPTALTALVTVMTLLGERFYDLIRELDQTREREAELAVVRERVRFASDLHDIQGHTLHVVKLKIALAQKMLLRDAGRAEKELRETYALVSDTIAQTKELAYAQRRLNLSAEIENAKNLFEAAGIRVRLTREAEVDAQAGELLGQVLRETTTNILRHAQATQVQITLSEAGITIVNDGVAGNSPPELRGLSALRQRVSGDGGELIVEQHDGRFRTAAMFPPARTGTTAAARENDR</sequence>
<dbReference type="AlphaFoldDB" id="A0A2W2EFM1"/>
<proteinExistence type="predicted"/>
<dbReference type="InterPro" id="IPR011712">
    <property type="entry name" value="Sig_transdc_His_kin_sub3_dim/P"/>
</dbReference>
<keyword evidence="4" id="KW-0472">Membrane</keyword>
<protein>
    <submittedName>
        <fullName evidence="6">Sensor histidine kinase</fullName>
    </submittedName>
</protein>
<keyword evidence="4" id="KW-0812">Transmembrane</keyword>
<evidence type="ECO:0000256" key="1">
    <source>
        <dbReference type="ARBA" id="ARBA00022679"/>
    </source>
</evidence>
<dbReference type="PANTHER" id="PTHR24421:SF63">
    <property type="entry name" value="SENSOR HISTIDINE KINASE DESK"/>
    <property type="match status" value="1"/>
</dbReference>
<comment type="caution">
    <text evidence="6">The sequence shown here is derived from an EMBL/GenBank/DDBJ whole genome shotgun (WGS) entry which is preliminary data.</text>
</comment>